<dbReference type="Proteomes" id="UP000290439">
    <property type="component" value="Chromosome"/>
</dbReference>
<gene>
    <name evidence="2" type="ORF">NCTC10797_00696</name>
</gene>
<organism evidence="2 3">
    <name type="scientific">Nocardia cyriacigeorgica</name>
    <dbReference type="NCBI Taxonomy" id="135487"/>
    <lineage>
        <taxon>Bacteria</taxon>
        <taxon>Bacillati</taxon>
        <taxon>Actinomycetota</taxon>
        <taxon>Actinomycetes</taxon>
        <taxon>Mycobacteriales</taxon>
        <taxon>Nocardiaceae</taxon>
        <taxon>Nocardia</taxon>
    </lineage>
</organism>
<proteinExistence type="predicted"/>
<evidence type="ECO:0000313" key="3">
    <source>
        <dbReference type="Proteomes" id="UP000290439"/>
    </source>
</evidence>
<dbReference type="SUPFAM" id="SSF46785">
    <property type="entry name" value="Winged helix' DNA-binding domain"/>
    <property type="match status" value="1"/>
</dbReference>
<dbReference type="CDD" id="cd00090">
    <property type="entry name" value="HTH_ARSR"/>
    <property type="match status" value="1"/>
</dbReference>
<dbReference type="PROSITE" id="PS50995">
    <property type="entry name" value="HTH_MARR_2"/>
    <property type="match status" value="1"/>
</dbReference>
<name>A0A4U8VU07_9NOCA</name>
<dbReference type="AlphaFoldDB" id="A0A4U8VU07"/>
<feature type="domain" description="HTH marR-type" evidence="1">
    <location>
        <begin position="1"/>
        <end position="142"/>
    </location>
</feature>
<evidence type="ECO:0000313" key="2">
    <source>
        <dbReference type="EMBL" id="VFA96941.1"/>
    </source>
</evidence>
<dbReference type="PANTHER" id="PTHR33164:SF106">
    <property type="entry name" value="TRANSCRIPTIONAL REGULATORY PROTEIN"/>
    <property type="match status" value="1"/>
</dbReference>
<dbReference type="InterPro" id="IPR039422">
    <property type="entry name" value="MarR/SlyA-like"/>
</dbReference>
<dbReference type="Pfam" id="PF12802">
    <property type="entry name" value="MarR_2"/>
    <property type="match status" value="1"/>
</dbReference>
<dbReference type="InterPro" id="IPR036388">
    <property type="entry name" value="WH-like_DNA-bd_sf"/>
</dbReference>
<dbReference type="InterPro" id="IPR036390">
    <property type="entry name" value="WH_DNA-bd_sf"/>
</dbReference>
<dbReference type="SMART" id="SM00347">
    <property type="entry name" value="HTH_MARR"/>
    <property type="match status" value="1"/>
</dbReference>
<sequence length="154" mass="16153">MHKRVKRPAAEITAVSYRRYLAAVVQFHLAAAEACGLGPTDYQAVSLLDADGPMTTGRLAARLGLSASATTRVVDRLIAAGLADRVADEADRRRVLVRHTGRQPEGLADLLAAVQAPIAAVISGLDATQRAGLATYFDGAADAYRQAAIDINSA</sequence>
<dbReference type="EMBL" id="LR215973">
    <property type="protein sequence ID" value="VFA96941.1"/>
    <property type="molecule type" value="Genomic_DNA"/>
</dbReference>
<protein>
    <submittedName>
        <fullName evidence="2">MarR family</fullName>
    </submittedName>
</protein>
<reference evidence="2 3" key="1">
    <citation type="submission" date="2019-02" db="EMBL/GenBank/DDBJ databases">
        <authorList>
            <consortium name="Pathogen Informatics"/>
        </authorList>
    </citation>
    <scope>NUCLEOTIDE SEQUENCE [LARGE SCALE GENOMIC DNA]</scope>
    <source>
        <strain evidence="2 3">3012STDY6756504</strain>
    </source>
</reference>
<dbReference type="PANTHER" id="PTHR33164">
    <property type="entry name" value="TRANSCRIPTIONAL REGULATOR, MARR FAMILY"/>
    <property type="match status" value="1"/>
</dbReference>
<dbReference type="GO" id="GO:0006950">
    <property type="term" value="P:response to stress"/>
    <property type="evidence" value="ECO:0007669"/>
    <property type="project" value="TreeGrafter"/>
</dbReference>
<dbReference type="Gene3D" id="1.10.10.10">
    <property type="entry name" value="Winged helix-like DNA-binding domain superfamily/Winged helix DNA-binding domain"/>
    <property type="match status" value="1"/>
</dbReference>
<evidence type="ECO:0000259" key="1">
    <source>
        <dbReference type="PROSITE" id="PS50995"/>
    </source>
</evidence>
<dbReference type="InterPro" id="IPR011991">
    <property type="entry name" value="ArsR-like_HTH"/>
</dbReference>
<accession>A0A4U8VU07</accession>
<dbReference type="GO" id="GO:0003700">
    <property type="term" value="F:DNA-binding transcription factor activity"/>
    <property type="evidence" value="ECO:0007669"/>
    <property type="project" value="InterPro"/>
</dbReference>
<dbReference type="InterPro" id="IPR000835">
    <property type="entry name" value="HTH_MarR-typ"/>
</dbReference>
<dbReference type="RefSeq" id="WP_195014659.1">
    <property type="nucleotide sequence ID" value="NZ_JADLQB010000003.1"/>
</dbReference>